<dbReference type="AlphaFoldDB" id="A0A0S4SWH3"/>
<sequence length="115" mass="12449">MLKQKFKGLTTNINANGGEDDINALIGLMVGEVTQFELKGQGGSNADLPQELNKKVFIVGAKSTSSSGRISTMITLPHVKVAKMSNEIAADIKNKFNANYETAIKADYVNLKFDK</sequence>
<gene>
    <name evidence="1" type="ORF">ERS686654_02134</name>
</gene>
<evidence type="ECO:0000313" key="1">
    <source>
        <dbReference type="EMBL" id="CUU90543.1"/>
    </source>
</evidence>
<evidence type="ECO:0000313" key="2">
    <source>
        <dbReference type="Proteomes" id="UP000052237"/>
    </source>
</evidence>
<proteinExistence type="predicted"/>
<keyword evidence="2" id="KW-1185">Reference proteome</keyword>
<accession>A0A0S4SWH3</accession>
<name>A0A0S4SWH3_CAMHY</name>
<organism evidence="1 2">
    <name type="scientific">Campylobacter hyointestinalis subsp. hyointestinalis</name>
    <dbReference type="NCBI Taxonomy" id="91352"/>
    <lineage>
        <taxon>Bacteria</taxon>
        <taxon>Pseudomonadati</taxon>
        <taxon>Campylobacterota</taxon>
        <taxon>Epsilonproteobacteria</taxon>
        <taxon>Campylobacterales</taxon>
        <taxon>Campylobacteraceae</taxon>
        <taxon>Campylobacter</taxon>
    </lineage>
</organism>
<protein>
    <submittedName>
        <fullName evidence="1">Uncharacterized protein</fullName>
    </submittedName>
</protein>
<dbReference type="EMBL" id="FAVB01000009">
    <property type="protein sequence ID" value="CUU90543.1"/>
    <property type="molecule type" value="Genomic_DNA"/>
</dbReference>
<comment type="caution">
    <text evidence="1">The sequence shown here is derived from an EMBL/GenBank/DDBJ whole genome shotgun (WGS) entry which is preliminary data.</text>
</comment>
<dbReference type="Proteomes" id="UP000052237">
    <property type="component" value="Unassembled WGS sequence"/>
</dbReference>
<dbReference type="RefSeq" id="WP_059435555.1">
    <property type="nucleotide sequence ID" value="NZ_FAVB01000009.1"/>
</dbReference>
<reference evidence="1 2" key="1">
    <citation type="submission" date="2015-11" db="EMBL/GenBank/DDBJ databases">
        <authorList>
            <consortium name="Pathogen Informatics"/>
        </authorList>
    </citation>
    <scope>NUCLEOTIDE SEQUENCE [LARGE SCALE GENOMIC DNA]</scope>
    <source>
        <strain evidence="1 2">006A-0059</strain>
    </source>
</reference>